<organism evidence="1 2">
    <name type="scientific">Chaetomium globosum (strain ATCC 6205 / CBS 148.51 / DSM 1962 / NBRC 6347 / NRRL 1970)</name>
    <name type="common">Soil fungus</name>
    <dbReference type="NCBI Taxonomy" id="306901"/>
    <lineage>
        <taxon>Eukaryota</taxon>
        <taxon>Fungi</taxon>
        <taxon>Dikarya</taxon>
        <taxon>Ascomycota</taxon>
        <taxon>Pezizomycotina</taxon>
        <taxon>Sordariomycetes</taxon>
        <taxon>Sordariomycetidae</taxon>
        <taxon>Sordariales</taxon>
        <taxon>Chaetomiaceae</taxon>
        <taxon>Chaetomium</taxon>
    </lineage>
</organism>
<dbReference type="GeneID" id="4395632"/>
<dbReference type="RefSeq" id="XP_001226799.1">
    <property type="nucleotide sequence ID" value="XM_001226798.1"/>
</dbReference>
<dbReference type="InParanoid" id="Q2GT32"/>
<name>Q2GT32_CHAGB</name>
<gene>
    <name evidence="1" type="ORF">CHGG_08872</name>
</gene>
<keyword evidence="2" id="KW-1185">Reference proteome</keyword>
<evidence type="ECO:0000313" key="1">
    <source>
        <dbReference type="EMBL" id="EAQ84858.1"/>
    </source>
</evidence>
<reference evidence="2" key="1">
    <citation type="journal article" date="2015" name="Genome Announc.">
        <title>Draft genome sequence of the cellulolytic fungus Chaetomium globosum.</title>
        <authorList>
            <person name="Cuomo C.A."/>
            <person name="Untereiner W.A."/>
            <person name="Ma L.-J."/>
            <person name="Grabherr M."/>
            <person name="Birren B.W."/>
        </authorList>
    </citation>
    <scope>NUCLEOTIDE SEQUENCE [LARGE SCALE GENOMIC DNA]</scope>
    <source>
        <strain evidence="2">ATCC 6205 / CBS 148.51 / DSM 1962 / NBRC 6347 / NRRL 1970</strain>
    </source>
</reference>
<evidence type="ECO:0000313" key="2">
    <source>
        <dbReference type="Proteomes" id="UP000001056"/>
    </source>
</evidence>
<dbReference type="VEuPathDB" id="FungiDB:CHGG_08872"/>
<sequence length="106" mass="12173">METEPSIDPLLPPMPFILFPPTAVNKLNNLEDAIAGRATPSTISASTPSRPIQMWLSSWFSSWAERRAERREARLMSRIMVVVLVLLWETRKRWVKVRVRVMAAGR</sequence>
<dbReference type="HOGENOM" id="CLU_2222969_0_0_1"/>
<dbReference type="AlphaFoldDB" id="Q2GT32"/>
<accession>Q2GT32</accession>
<dbReference type="EMBL" id="CH408034">
    <property type="protein sequence ID" value="EAQ84858.1"/>
    <property type="molecule type" value="Genomic_DNA"/>
</dbReference>
<dbReference type="Proteomes" id="UP000001056">
    <property type="component" value="Unassembled WGS sequence"/>
</dbReference>
<proteinExistence type="predicted"/>
<protein>
    <submittedName>
        <fullName evidence="1">Uncharacterized protein</fullName>
    </submittedName>
</protein>